<evidence type="ECO:0000313" key="8">
    <source>
        <dbReference type="EMBL" id="CAD8976283.1"/>
    </source>
</evidence>
<reference evidence="8" key="1">
    <citation type="submission" date="2021-01" db="EMBL/GenBank/DDBJ databases">
        <authorList>
            <person name="Corre E."/>
            <person name="Pelletier E."/>
            <person name="Niang G."/>
            <person name="Scheremetjew M."/>
            <person name="Finn R."/>
            <person name="Kale V."/>
            <person name="Holt S."/>
            <person name="Cochrane G."/>
            <person name="Meng A."/>
            <person name="Brown T."/>
            <person name="Cohen L."/>
        </authorList>
    </citation>
    <scope>NUCLEOTIDE SEQUENCE</scope>
    <source>
        <strain evidence="8">CCMP644</strain>
    </source>
</reference>
<evidence type="ECO:0000256" key="6">
    <source>
        <dbReference type="SAM" id="Coils"/>
    </source>
</evidence>
<feature type="region of interest" description="Disordered" evidence="7">
    <location>
        <begin position="220"/>
        <end position="248"/>
    </location>
</feature>
<keyword evidence="4" id="KW-0732">Signal</keyword>
<evidence type="ECO:0000256" key="7">
    <source>
        <dbReference type="SAM" id="MobiDB-lite"/>
    </source>
</evidence>
<gene>
    <name evidence="8" type="ORF">HAND00432_LOCUS27288</name>
</gene>
<evidence type="ECO:0000256" key="1">
    <source>
        <dbReference type="ARBA" id="ARBA00004613"/>
    </source>
</evidence>
<evidence type="ECO:0000256" key="2">
    <source>
        <dbReference type="ARBA" id="ARBA00005679"/>
    </source>
</evidence>
<keyword evidence="3" id="KW-0964">Secreted</keyword>
<dbReference type="InterPro" id="IPR004911">
    <property type="entry name" value="Interferon-induced_GILT"/>
</dbReference>
<evidence type="ECO:0008006" key="9">
    <source>
        <dbReference type="Google" id="ProtNLM"/>
    </source>
</evidence>
<comment type="subcellular location">
    <subcellularLocation>
        <location evidence="1">Secreted</location>
    </subcellularLocation>
</comment>
<dbReference type="GO" id="GO:0005576">
    <property type="term" value="C:extracellular region"/>
    <property type="evidence" value="ECO:0007669"/>
    <property type="project" value="UniProtKB-SubCell"/>
</dbReference>
<evidence type="ECO:0000256" key="4">
    <source>
        <dbReference type="ARBA" id="ARBA00022729"/>
    </source>
</evidence>
<evidence type="ECO:0000256" key="3">
    <source>
        <dbReference type="ARBA" id="ARBA00022525"/>
    </source>
</evidence>
<keyword evidence="6" id="KW-0175">Coiled coil</keyword>
<proteinExistence type="inferred from homology"/>
<dbReference type="Pfam" id="PF03227">
    <property type="entry name" value="GILT"/>
    <property type="match status" value="1"/>
</dbReference>
<protein>
    <recommendedName>
        <fullName evidence="9">Thioredoxin-like fold domain-containing protein</fullName>
    </recommendedName>
</protein>
<dbReference type="PANTHER" id="PTHR13234">
    <property type="entry name" value="GAMMA-INTERFERON INDUCIBLE LYSOSOMAL THIOL REDUCTASE GILT"/>
    <property type="match status" value="1"/>
</dbReference>
<dbReference type="EMBL" id="HBFX01045416">
    <property type="protein sequence ID" value="CAD8976283.1"/>
    <property type="molecule type" value="Transcribed_RNA"/>
</dbReference>
<dbReference type="PANTHER" id="PTHR13234:SF8">
    <property type="entry name" value="GAMMA-INTERFERON-INDUCIBLE LYSOSOMAL THIOL REDUCTASE"/>
    <property type="match status" value="1"/>
</dbReference>
<feature type="compositionally biased region" description="Basic and acidic residues" evidence="7">
    <location>
        <begin position="220"/>
        <end position="229"/>
    </location>
</feature>
<comment type="similarity">
    <text evidence="2">Belongs to the GILT family.</text>
</comment>
<feature type="coiled-coil region" evidence="6">
    <location>
        <begin position="193"/>
        <end position="220"/>
    </location>
</feature>
<sequence length="465" mass="51439">MPTNLGESKDWGKNDNYYYPESDGETWSHSHGGDWDGQDMNVGVVAGGPKMYANGWDHQSHQSHAGWYHQSHASSSSSNPLYWFHPGAPHASNAFPAQRMSWVDPSGYSDSSPASAVHEPVKKLLEIREQRAKLKEAEGRLAAKVFDNAAGGLMSHYAAGSSEEHSFVSGFLQGAVQASKKSVEQQGEFAKQLESQSDIVTRLEGIVAELEDEMRKQNWKKTAEKVGEGEDKEQEAEPESDEEGGYQEKEAKPKFDIEFYMEAECPACKAFATRVIPAVLNAFDDMINLTAIPFGNAAVVNGTIHCQHGPDECLGNKIELCVMDLTPKWQDWFPVFKCIEKSHDSPLNASKKCLPTYGYDTENILGCARGDKGELLHLAAAKKTLSLQPPHKWTPWLVMDGKPLGDKAGSILGMICKKLPEHIHETVQACNPKYEEQNKETLAAFDSKRGYCYPDKALTQLMTGK</sequence>
<dbReference type="AlphaFoldDB" id="A0A7S1EJB3"/>
<dbReference type="GO" id="GO:0016671">
    <property type="term" value="F:oxidoreductase activity, acting on a sulfur group of donors, disulfide as acceptor"/>
    <property type="evidence" value="ECO:0007669"/>
    <property type="project" value="InterPro"/>
</dbReference>
<keyword evidence="5" id="KW-0325">Glycoprotein</keyword>
<accession>A0A7S1EJB3</accession>
<organism evidence="8">
    <name type="scientific">Hemiselmis andersenii</name>
    <name type="common">Cryptophyte alga</name>
    <dbReference type="NCBI Taxonomy" id="464988"/>
    <lineage>
        <taxon>Eukaryota</taxon>
        <taxon>Cryptophyceae</taxon>
        <taxon>Cryptomonadales</taxon>
        <taxon>Hemiselmidaceae</taxon>
        <taxon>Hemiselmis</taxon>
    </lineage>
</organism>
<name>A0A7S1EJB3_HEMAN</name>
<feature type="region of interest" description="Disordered" evidence="7">
    <location>
        <begin position="22"/>
        <end position="41"/>
    </location>
</feature>
<feature type="compositionally biased region" description="Acidic residues" evidence="7">
    <location>
        <begin position="230"/>
        <end position="245"/>
    </location>
</feature>
<evidence type="ECO:0000256" key="5">
    <source>
        <dbReference type="ARBA" id="ARBA00023180"/>
    </source>
</evidence>